<organism evidence="1 2">
    <name type="scientific">Planococcus faecalis</name>
    <dbReference type="NCBI Taxonomy" id="1598147"/>
    <lineage>
        <taxon>Bacteria</taxon>
        <taxon>Bacillati</taxon>
        <taxon>Bacillota</taxon>
        <taxon>Bacilli</taxon>
        <taxon>Bacillales</taxon>
        <taxon>Caryophanaceae</taxon>
        <taxon>Planococcus</taxon>
    </lineage>
</organism>
<evidence type="ECO:0000313" key="1">
    <source>
        <dbReference type="EMBL" id="AQU79720.1"/>
    </source>
</evidence>
<keyword evidence="2" id="KW-1185">Reference proteome</keyword>
<name>A0ABM6IT03_9BACL</name>
<gene>
    <name evidence="1" type="ORF">AJGP001_10790</name>
</gene>
<dbReference type="Proteomes" id="UP000189661">
    <property type="component" value="Chromosome"/>
</dbReference>
<accession>A0ABM6IT03</accession>
<proteinExistence type="predicted"/>
<reference evidence="1 2" key="1">
    <citation type="submission" date="2017-01" db="EMBL/GenBank/DDBJ databases">
        <title>Planococcus faecalis genome complete sequence.</title>
        <authorList>
            <person name="Lee P.C."/>
        </authorList>
    </citation>
    <scope>NUCLEOTIDE SEQUENCE [LARGE SCALE GENOMIC DNA]</scope>
    <source>
        <strain evidence="1 2">AJ003</strain>
    </source>
</reference>
<protein>
    <submittedName>
        <fullName evidence="1">Uncharacterized protein</fullName>
    </submittedName>
</protein>
<evidence type="ECO:0000313" key="2">
    <source>
        <dbReference type="Proteomes" id="UP000189661"/>
    </source>
</evidence>
<dbReference type="RefSeq" id="WP_078080535.1">
    <property type="nucleotide sequence ID" value="NZ_CP019401.1"/>
</dbReference>
<sequence length="181" mass="21117">MDPLLELDILTNYIQPFTPIDTAIELLNLPEQPYNGMLVFRFLEEELRMINGWQSEHVRRWQVLYFHEHTAKVVQISTRIAKAFIHGITIPYKDEESSMWFTRIRAYSVGQPQETESGKGYILSILETKTGEVRTQEQYARMEQYLINLTVPVLMQDLTFGQVEGAEFNTLDAMKLPEETI</sequence>
<dbReference type="EMBL" id="CP019401">
    <property type="protein sequence ID" value="AQU79720.1"/>
    <property type="molecule type" value="Genomic_DNA"/>
</dbReference>